<dbReference type="AlphaFoldDB" id="A0AAV0Y3U2"/>
<dbReference type="EMBL" id="CARXXK010001250">
    <property type="protein sequence ID" value="CAI6374822.1"/>
    <property type="molecule type" value="Genomic_DNA"/>
</dbReference>
<proteinExistence type="predicted"/>
<keyword evidence="2" id="KW-1185">Reference proteome</keyword>
<dbReference type="InterPro" id="IPR023211">
    <property type="entry name" value="DNA_pol_palm_dom_sf"/>
</dbReference>
<dbReference type="GO" id="GO:0071897">
    <property type="term" value="P:DNA biosynthetic process"/>
    <property type="evidence" value="ECO:0007669"/>
    <property type="project" value="UniProtKB-ARBA"/>
</dbReference>
<comment type="caution">
    <text evidence="1">The sequence shown here is derived from an EMBL/GenBank/DDBJ whole genome shotgun (WGS) entry which is preliminary data.</text>
</comment>
<evidence type="ECO:0008006" key="3">
    <source>
        <dbReference type="Google" id="ProtNLM"/>
    </source>
</evidence>
<dbReference type="SUPFAM" id="SSF56672">
    <property type="entry name" value="DNA/RNA polymerases"/>
    <property type="match status" value="1"/>
</dbReference>
<accession>A0AAV0Y3U2</accession>
<dbReference type="PANTHER" id="PTHR31511">
    <property type="entry name" value="PROTEIN CBG23764"/>
    <property type="match status" value="1"/>
</dbReference>
<dbReference type="Proteomes" id="UP001160148">
    <property type="component" value="Unassembled WGS sequence"/>
</dbReference>
<gene>
    <name evidence="1" type="ORF">MEUPH1_LOCUS28401</name>
</gene>
<dbReference type="PANTHER" id="PTHR31511:SF12">
    <property type="entry name" value="RHO TERMINATION FACTOR N-TERMINAL DOMAIN-CONTAINING PROTEIN"/>
    <property type="match status" value="1"/>
</dbReference>
<dbReference type="InterPro" id="IPR043502">
    <property type="entry name" value="DNA/RNA_pol_sf"/>
</dbReference>
<name>A0AAV0Y3U2_9HEMI</name>
<reference evidence="1 2" key="1">
    <citation type="submission" date="2023-01" db="EMBL/GenBank/DDBJ databases">
        <authorList>
            <person name="Whitehead M."/>
        </authorList>
    </citation>
    <scope>NUCLEOTIDE SEQUENCE [LARGE SCALE GENOMIC DNA]</scope>
</reference>
<organism evidence="1 2">
    <name type="scientific">Macrosiphum euphorbiae</name>
    <name type="common">potato aphid</name>
    <dbReference type="NCBI Taxonomy" id="13131"/>
    <lineage>
        <taxon>Eukaryota</taxon>
        <taxon>Metazoa</taxon>
        <taxon>Ecdysozoa</taxon>
        <taxon>Arthropoda</taxon>
        <taxon>Hexapoda</taxon>
        <taxon>Insecta</taxon>
        <taxon>Pterygota</taxon>
        <taxon>Neoptera</taxon>
        <taxon>Paraneoptera</taxon>
        <taxon>Hemiptera</taxon>
        <taxon>Sternorrhyncha</taxon>
        <taxon>Aphidomorpha</taxon>
        <taxon>Aphidoidea</taxon>
        <taxon>Aphididae</taxon>
        <taxon>Macrosiphini</taxon>
        <taxon>Macrosiphum</taxon>
    </lineage>
</organism>
<evidence type="ECO:0000313" key="1">
    <source>
        <dbReference type="EMBL" id="CAI6374822.1"/>
    </source>
</evidence>
<dbReference type="Gene3D" id="3.90.1600.10">
    <property type="entry name" value="Palm domain of DNA polymerase"/>
    <property type="match status" value="1"/>
</dbReference>
<protein>
    <recommendedName>
        <fullName evidence="3">DNA-directed DNA polymerase</fullName>
    </recommendedName>
</protein>
<sequence length="212" mass="24727">MKRPYGDKIELLYTDTDSLFYRVTTNDFFADLINNPNLMRFMDTSNFAHDHKCYTAARKRIPGLFKFECGSRTVYEFVALRAKSYAYDVEEEVTIRAKGVMRHVIRNHLNFAKHKRCFFADVDDDAESDECDDEFDANMGKMIAADSALKAVAQIHRNASTKCREDVSIRSFKHEMRTIRTMKLVLNRADDKRHVLPDNISTYAHGHHRINY</sequence>
<evidence type="ECO:0000313" key="2">
    <source>
        <dbReference type="Proteomes" id="UP001160148"/>
    </source>
</evidence>